<dbReference type="Proteomes" id="UP001172083">
    <property type="component" value="Unassembled WGS sequence"/>
</dbReference>
<evidence type="ECO:0000256" key="2">
    <source>
        <dbReference type="ARBA" id="ARBA00001946"/>
    </source>
</evidence>
<dbReference type="InterPro" id="IPR015797">
    <property type="entry name" value="NUDIX_hydrolase-like_dom_sf"/>
</dbReference>
<keyword evidence="5 9" id="KW-0378">Hydrolase</keyword>
<accession>A0ABT8LJY4</accession>
<comment type="caution">
    <text evidence="9">The sequence shown here is derived from an EMBL/GenBank/DDBJ whole genome shotgun (WGS) entry which is preliminary data.</text>
</comment>
<comment type="cofactor">
    <cofactor evidence="2">
        <name>Mg(2+)</name>
        <dbReference type="ChEBI" id="CHEBI:18420"/>
    </cofactor>
</comment>
<dbReference type="PANTHER" id="PTHR11839">
    <property type="entry name" value="UDP/ADP-SUGAR PYROPHOSPHATASE"/>
    <property type="match status" value="1"/>
</dbReference>
<name>A0ABT8LJY4_9BACT</name>
<gene>
    <name evidence="9" type="ORF">QQ020_31325</name>
</gene>
<dbReference type="InterPro" id="IPR000086">
    <property type="entry name" value="NUDIX_hydrolase_dom"/>
</dbReference>
<dbReference type="Gene3D" id="3.90.79.10">
    <property type="entry name" value="Nucleoside Triphosphate Pyrophosphohydrolase"/>
    <property type="match status" value="1"/>
</dbReference>
<evidence type="ECO:0000256" key="5">
    <source>
        <dbReference type="ARBA" id="ARBA00022801"/>
    </source>
</evidence>
<evidence type="ECO:0000256" key="7">
    <source>
        <dbReference type="ARBA" id="ARBA00032272"/>
    </source>
</evidence>
<evidence type="ECO:0000259" key="8">
    <source>
        <dbReference type="PROSITE" id="PS51462"/>
    </source>
</evidence>
<reference evidence="9" key="1">
    <citation type="submission" date="2023-06" db="EMBL/GenBank/DDBJ databases">
        <title>Genomic of Agaribacillus aureum.</title>
        <authorList>
            <person name="Wang G."/>
        </authorList>
    </citation>
    <scope>NUCLEOTIDE SEQUENCE</scope>
    <source>
        <strain evidence="9">BMA12</strain>
    </source>
</reference>
<keyword evidence="10" id="KW-1185">Reference proteome</keyword>
<dbReference type="PROSITE" id="PS51462">
    <property type="entry name" value="NUDIX"/>
    <property type="match status" value="1"/>
</dbReference>
<feature type="domain" description="Nudix hydrolase" evidence="8">
    <location>
        <begin position="45"/>
        <end position="173"/>
    </location>
</feature>
<dbReference type="RefSeq" id="WP_346761935.1">
    <property type="nucleotide sequence ID" value="NZ_JAUJEB010000009.1"/>
</dbReference>
<comment type="catalytic activity">
    <reaction evidence="1">
        <text>GDP-alpha-D-mannose + H2O = alpha-D-mannose 1-phosphate + GMP + 2 H(+)</text>
        <dbReference type="Rhea" id="RHEA:27978"/>
        <dbReference type="ChEBI" id="CHEBI:15377"/>
        <dbReference type="ChEBI" id="CHEBI:15378"/>
        <dbReference type="ChEBI" id="CHEBI:57527"/>
        <dbReference type="ChEBI" id="CHEBI:58115"/>
        <dbReference type="ChEBI" id="CHEBI:58409"/>
    </reaction>
</comment>
<evidence type="ECO:0000256" key="1">
    <source>
        <dbReference type="ARBA" id="ARBA00000847"/>
    </source>
</evidence>
<dbReference type="Pfam" id="PF00293">
    <property type="entry name" value="NUDIX"/>
    <property type="match status" value="1"/>
</dbReference>
<organism evidence="9 10">
    <name type="scientific">Agaribacillus aureus</name>
    <dbReference type="NCBI Taxonomy" id="3051825"/>
    <lineage>
        <taxon>Bacteria</taxon>
        <taxon>Pseudomonadati</taxon>
        <taxon>Bacteroidota</taxon>
        <taxon>Cytophagia</taxon>
        <taxon>Cytophagales</taxon>
        <taxon>Splendidivirgaceae</taxon>
        <taxon>Agaribacillus</taxon>
    </lineage>
</organism>
<evidence type="ECO:0000256" key="3">
    <source>
        <dbReference type="ARBA" id="ARBA00007275"/>
    </source>
</evidence>
<dbReference type="EMBL" id="JAUJEB010000009">
    <property type="protein sequence ID" value="MDN5216603.1"/>
    <property type="molecule type" value="Genomic_DNA"/>
</dbReference>
<protein>
    <recommendedName>
        <fullName evidence="4">GDP-mannose pyrophosphatase</fullName>
    </recommendedName>
    <alternativeName>
        <fullName evidence="6">GDP-mannose hydrolase</fullName>
    </alternativeName>
    <alternativeName>
        <fullName evidence="7">GDPMK</fullName>
    </alternativeName>
</protein>
<dbReference type="CDD" id="cd24161">
    <property type="entry name" value="NUDIX_ADPRase_Ndx2"/>
    <property type="match status" value="1"/>
</dbReference>
<evidence type="ECO:0000313" key="10">
    <source>
        <dbReference type="Proteomes" id="UP001172083"/>
    </source>
</evidence>
<evidence type="ECO:0000313" key="9">
    <source>
        <dbReference type="EMBL" id="MDN5216603.1"/>
    </source>
</evidence>
<sequence length="183" mass="20741">MDKNAINPWKKLSLKQIYDNPWITVEEYQVVNPRGGNGIYGKVRFKNKAIGIIPIDEGGNTWLVGQYRFTLDEYSWEIPMGGGPLDVPVLESARRELKEETGLTAEKWTKIMRIHTSNSVTDEEGFIFLAQSLTEGSPEFDETEDLKIIKLPFEEVYQMVMEGKITDSLSVAGILKAQVLLRS</sequence>
<proteinExistence type="inferred from homology"/>
<evidence type="ECO:0000256" key="6">
    <source>
        <dbReference type="ARBA" id="ARBA00032162"/>
    </source>
</evidence>
<dbReference type="SUPFAM" id="SSF55811">
    <property type="entry name" value="Nudix"/>
    <property type="match status" value="1"/>
</dbReference>
<evidence type="ECO:0000256" key="4">
    <source>
        <dbReference type="ARBA" id="ARBA00016377"/>
    </source>
</evidence>
<dbReference type="PANTHER" id="PTHR11839:SF18">
    <property type="entry name" value="NUDIX HYDROLASE DOMAIN-CONTAINING PROTEIN"/>
    <property type="match status" value="1"/>
</dbReference>
<comment type="similarity">
    <text evidence="3">Belongs to the Nudix hydrolase family. NudK subfamily.</text>
</comment>
<dbReference type="GO" id="GO:0016787">
    <property type="term" value="F:hydrolase activity"/>
    <property type="evidence" value="ECO:0007669"/>
    <property type="project" value="UniProtKB-KW"/>
</dbReference>